<proteinExistence type="predicted"/>
<feature type="non-terminal residue" evidence="2">
    <location>
        <position position="1"/>
    </location>
</feature>
<evidence type="ECO:0000256" key="1">
    <source>
        <dbReference type="SAM" id="MobiDB-lite"/>
    </source>
</evidence>
<organism evidence="2">
    <name type="scientific">marine sediment metagenome</name>
    <dbReference type="NCBI Taxonomy" id="412755"/>
    <lineage>
        <taxon>unclassified sequences</taxon>
        <taxon>metagenomes</taxon>
        <taxon>ecological metagenomes</taxon>
    </lineage>
</organism>
<name>X1DXK7_9ZZZZ</name>
<accession>X1DXK7</accession>
<gene>
    <name evidence="2" type="ORF">S01H4_63246</name>
</gene>
<protein>
    <submittedName>
        <fullName evidence="2">Uncharacterized protein</fullName>
    </submittedName>
</protein>
<reference evidence="2" key="1">
    <citation type="journal article" date="2014" name="Front. Microbiol.">
        <title>High frequency of phylogenetically diverse reductive dehalogenase-homologous genes in deep subseafloor sedimentary metagenomes.</title>
        <authorList>
            <person name="Kawai M."/>
            <person name="Futagami T."/>
            <person name="Toyoda A."/>
            <person name="Takaki Y."/>
            <person name="Nishi S."/>
            <person name="Hori S."/>
            <person name="Arai W."/>
            <person name="Tsubouchi T."/>
            <person name="Morono Y."/>
            <person name="Uchiyama I."/>
            <person name="Ito T."/>
            <person name="Fujiyama A."/>
            <person name="Inagaki F."/>
            <person name="Takami H."/>
        </authorList>
    </citation>
    <scope>NUCLEOTIDE SEQUENCE</scope>
    <source>
        <strain evidence="2">Expedition CK06-06</strain>
    </source>
</reference>
<sequence length="56" mass="6900">IDSVPMIGYASRTMLAMHRGQRYHMREREKERERERERTWSVVERREDGDYSENGR</sequence>
<evidence type="ECO:0000313" key="2">
    <source>
        <dbReference type="EMBL" id="GAH12945.1"/>
    </source>
</evidence>
<dbReference type="EMBL" id="BART01037981">
    <property type="protein sequence ID" value="GAH12945.1"/>
    <property type="molecule type" value="Genomic_DNA"/>
</dbReference>
<feature type="compositionally biased region" description="Basic and acidic residues" evidence="1">
    <location>
        <begin position="24"/>
        <end position="56"/>
    </location>
</feature>
<feature type="region of interest" description="Disordered" evidence="1">
    <location>
        <begin position="20"/>
        <end position="56"/>
    </location>
</feature>
<dbReference type="AlphaFoldDB" id="X1DXK7"/>
<comment type="caution">
    <text evidence="2">The sequence shown here is derived from an EMBL/GenBank/DDBJ whole genome shotgun (WGS) entry which is preliminary data.</text>
</comment>